<dbReference type="InterPro" id="IPR004843">
    <property type="entry name" value="Calcineurin-like_PHP"/>
</dbReference>
<dbReference type="RefSeq" id="WP_377960830.1">
    <property type="nucleotide sequence ID" value="NZ_JBHZOL010000010.1"/>
</dbReference>
<comment type="caution">
    <text evidence="2">The sequence shown here is derived from an EMBL/GenBank/DDBJ whole genome shotgun (WGS) entry which is preliminary data.</text>
</comment>
<evidence type="ECO:0000313" key="3">
    <source>
        <dbReference type="Proteomes" id="UP001600165"/>
    </source>
</evidence>
<dbReference type="InterPro" id="IPR029052">
    <property type="entry name" value="Metallo-depent_PP-like"/>
</dbReference>
<dbReference type="PANTHER" id="PTHR35769:SF2">
    <property type="entry name" value="CALCINEURIN-LIKE METALLO-PHOSPHOESTERASE SUPERFAMILY PROTEIN"/>
    <property type="match status" value="1"/>
</dbReference>
<dbReference type="Proteomes" id="UP001600165">
    <property type="component" value="Unassembled WGS sequence"/>
</dbReference>
<evidence type="ECO:0000259" key="1">
    <source>
        <dbReference type="Pfam" id="PF00149"/>
    </source>
</evidence>
<accession>A0ABW6IB37</accession>
<dbReference type="SUPFAM" id="SSF56300">
    <property type="entry name" value="Metallo-dependent phosphatases"/>
    <property type="match status" value="1"/>
</dbReference>
<name>A0ABW6IB37_9CYAN</name>
<gene>
    <name evidence="2" type="ORF">ACFVKH_01795</name>
</gene>
<dbReference type="CDD" id="cd07397">
    <property type="entry name" value="MPP_NostocDevT-like"/>
    <property type="match status" value="1"/>
</dbReference>
<dbReference type="PANTHER" id="PTHR35769">
    <property type="entry name" value="CALCINEURIN-LIKE METALLO-PHOSPHOESTERASE SUPERFAMILY PROTEIN"/>
    <property type="match status" value="1"/>
</dbReference>
<dbReference type="Pfam" id="PF00149">
    <property type="entry name" value="Metallophos"/>
    <property type="match status" value="1"/>
</dbReference>
<dbReference type="InterPro" id="IPR027629">
    <property type="entry name" value="DevT-like"/>
</dbReference>
<reference evidence="2 3" key="1">
    <citation type="submission" date="2024-10" db="EMBL/GenBank/DDBJ databases">
        <authorList>
            <person name="Ratan Roy A."/>
            <person name="Morales Sandoval P.H."/>
            <person name="De Los Santos Villalobos S."/>
            <person name="Chakraborty S."/>
            <person name="Mukherjee J."/>
        </authorList>
    </citation>
    <scope>NUCLEOTIDE SEQUENCE [LARGE SCALE GENOMIC DNA]</scope>
    <source>
        <strain evidence="2 3">S1</strain>
    </source>
</reference>
<sequence>MTSLRPQTSKAIRIAVIGDVHDQWEPADSAALAQLKVDLALFVGDFGNEAVEVVRAIAALDLPKAAVLGNHDAWFSATEWGRKKCPYNRQLEDRVQQQLDLLGVAHVGYSKLELPWLNLTVVGGRPFSWGGSKWKHVADFYQQRYSIDSLAASTAYLRSQVEQANHETIIFVGHCGPAGLGADPEAPCGKDWNPVGGDYGDPDFAAAIALAQQRGKQVPLVTFGHMHHRLRHRQDRLRQRLVQDAAGTVYLNAASVPRIIKSETTCLRNFSLVVVEQGEVVEASLVWLDETLAIASQEVLYSRPVTSLSVG</sequence>
<protein>
    <submittedName>
        <fullName evidence="2">TIGR04168 family protein</fullName>
    </submittedName>
</protein>
<dbReference type="Gene3D" id="3.60.21.10">
    <property type="match status" value="1"/>
</dbReference>
<proteinExistence type="predicted"/>
<feature type="domain" description="Calcineurin-like phosphoesterase" evidence="1">
    <location>
        <begin position="12"/>
        <end position="228"/>
    </location>
</feature>
<dbReference type="NCBIfam" id="TIGR04168">
    <property type="entry name" value="TIGR04168 family protein"/>
    <property type="match status" value="1"/>
</dbReference>
<evidence type="ECO:0000313" key="2">
    <source>
        <dbReference type="EMBL" id="MFE4104992.1"/>
    </source>
</evidence>
<dbReference type="EMBL" id="JBHZOL010000010">
    <property type="protein sequence ID" value="MFE4104992.1"/>
    <property type="molecule type" value="Genomic_DNA"/>
</dbReference>
<keyword evidence="3" id="KW-1185">Reference proteome</keyword>
<organism evidence="2 3">
    <name type="scientific">Almyronema epifaneia S1</name>
    <dbReference type="NCBI Taxonomy" id="2991925"/>
    <lineage>
        <taxon>Bacteria</taxon>
        <taxon>Bacillati</taxon>
        <taxon>Cyanobacteriota</taxon>
        <taxon>Cyanophyceae</taxon>
        <taxon>Nodosilineales</taxon>
        <taxon>Nodosilineaceae</taxon>
        <taxon>Almyronema</taxon>
        <taxon>Almyronema epifaneia</taxon>
    </lineage>
</organism>